<dbReference type="Pfam" id="PF04290">
    <property type="entry name" value="DctQ"/>
    <property type="match status" value="1"/>
</dbReference>
<evidence type="ECO:0000256" key="9">
    <source>
        <dbReference type="RuleBase" id="RU369079"/>
    </source>
</evidence>
<feature type="transmembrane region" description="Helical" evidence="9">
    <location>
        <begin position="14"/>
        <end position="35"/>
    </location>
</feature>
<feature type="transmembrane region" description="Helical" evidence="9">
    <location>
        <begin position="50"/>
        <end position="68"/>
    </location>
</feature>
<proteinExistence type="inferred from homology"/>
<keyword evidence="4 9" id="KW-0997">Cell inner membrane</keyword>
<protein>
    <recommendedName>
        <fullName evidence="9">TRAP transporter small permease protein</fullName>
    </recommendedName>
</protein>
<evidence type="ECO:0000256" key="6">
    <source>
        <dbReference type="ARBA" id="ARBA00022989"/>
    </source>
</evidence>
<dbReference type="RefSeq" id="WP_143872590.1">
    <property type="nucleotide sequence ID" value="NZ_CP041660.1"/>
</dbReference>
<sequence length="184" mass="19681">MHVLQSLSRSLERLLGYLLILLVASIVAGVSWQVFSRYVLQAPSSVTEELARFLLIWIGLFGAAYAYRTGSHLGLDILTTRLKGSALKVAEVFINLAVLTFAIIVMLIGGISLVALTMDPAQTSASLEVQMGYVYLAVPASGALITLFALSNIVSVFLNSGSGLDTKQSDISQSKVRQSEVSGE</sequence>
<feature type="domain" description="Tripartite ATP-independent periplasmic transporters DctQ component" evidence="10">
    <location>
        <begin position="26"/>
        <end position="157"/>
    </location>
</feature>
<name>A0ABV1RL37_9ALTE</name>
<dbReference type="InterPro" id="IPR055348">
    <property type="entry name" value="DctQ"/>
</dbReference>
<evidence type="ECO:0000256" key="5">
    <source>
        <dbReference type="ARBA" id="ARBA00022692"/>
    </source>
</evidence>
<evidence type="ECO:0000256" key="4">
    <source>
        <dbReference type="ARBA" id="ARBA00022519"/>
    </source>
</evidence>
<evidence type="ECO:0000259" key="10">
    <source>
        <dbReference type="Pfam" id="PF04290"/>
    </source>
</evidence>
<gene>
    <name evidence="11" type="ORF">ABS311_16360</name>
</gene>
<organism evidence="11 12">
    <name type="scientific">Catenovulum sediminis</name>
    <dbReference type="NCBI Taxonomy" id="1740262"/>
    <lineage>
        <taxon>Bacteria</taxon>
        <taxon>Pseudomonadati</taxon>
        <taxon>Pseudomonadota</taxon>
        <taxon>Gammaproteobacteria</taxon>
        <taxon>Alteromonadales</taxon>
        <taxon>Alteromonadaceae</taxon>
        <taxon>Catenovulum</taxon>
    </lineage>
</organism>
<comment type="subunit">
    <text evidence="9">The complex comprises the extracytoplasmic solute receptor protein and the two transmembrane proteins.</text>
</comment>
<comment type="subcellular location">
    <subcellularLocation>
        <location evidence="1 9">Cell inner membrane</location>
        <topology evidence="1 9">Multi-pass membrane protein</topology>
    </subcellularLocation>
</comment>
<keyword evidence="12" id="KW-1185">Reference proteome</keyword>
<evidence type="ECO:0000313" key="11">
    <source>
        <dbReference type="EMBL" id="MER2493452.1"/>
    </source>
</evidence>
<dbReference type="PANTHER" id="PTHR35011:SF2">
    <property type="entry name" value="2,3-DIKETO-L-GULONATE TRAP TRANSPORTER SMALL PERMEASE PROTEIN YIAM"/>
    <property type="match status" value="1"/>
</dbReference>
<keyword evidence="3" id="KW-1003">Cell membrane</keyword>
<comment type="function">
    <text evidence="9">Part of the tripartite ATP-independent periplasmic (TRAP) transport system.</text>
</comment>
<keyword evidence="6 9" id="KW-1133">Transmembrane helix</keyword>
<comment type="similarity">
    <text evidence="8 9">Belongs to the TRAP transporter small permease family.</text>
</comment>
<accession>A0ABV1RL37</accession>
<evidence type="ECO:0000256" key="3">
    <source>
        <dbReference type="ARBA" id="ARBA00022475"/>
    </source>
</evidence>
<feature type="transmembrane region" description="Helical" evidence="9">
    <location>
        <begin position="133"/>
        <end position="158"/>
    </location>
</feature>
<evidence type="ECO:0000256" key="1">
    <source>
        <dbReference type="ARBA" id="ARBA00004429"/>
    </source>
</evidence>
<evidence type="ECO:0000256" key="2">
    <source>
        <dbReference type="ARBA" id="ARBA00022448"/>
    </source>
</evidence>
<dbReference type="EMBL" id="JBELOE010000265">
    <property type="protein sequence ID" value="MER2493452.1"/>
    <property type="molecule type" value="Genomic_DNA"/>
</dbReference>
<keyword evidence="5 9" id="KW-0812">Transmembrane</keyword>
<keyword evidence="7 9" id="KW-0472">Membrane</keyword>
<evidence type="ECO:0000256" key="7">
    <source>
        <dbReference type="ARBA" id="ARBA00023136"/>
    </source>
</evidence>
<feature type="transmembrane region" description="Helical" evidence="9">
    <location>
        <begin position="89"/>
        <end position="113"/>
    </location>
</feature>
<dbReference type="PANTHER" id="PTHR35011">
    <property type="entry name" value="2,3-DIKETO-L-GULONATE TRAP TRANSPORTER SMALL PERMEASE PROTEIN YIAM"/>
    <property type="match status" value="1"/>
</dbReference>
<evidence type="ECO:0000256" key="8">
    <source>
        <dbReference type="ARBA" id="ARBA00038436"/>
    </source>
</evidence>
<dbReference type="InterPro" id="IPR007387">
    <property type="entry name" value="TRAP_DctQ"/>
</dbReference>
<keyword evidence="2 9" id="KW-0813">Transport</keyword>
<reference evidence="11 12" key="1">
    <citation type="submission" date="2024-06" db="EMBL/GenBank/DDBJ databases">
        <authorList>
            <person name="Chen R.Y."/>
        </authorList>
    </citation>
    <scope>NUCLEOTIDE SEQUENCE [LARGE SCALE GENOMIC DNA]</scope>
    <source>
        <strain evidence="11 12">D2</strain>
    </source>
</reference>
<dbReference type="Proteomes" id="UP001467690">
    <property type="component" value="Unassembled WGS sequence"/>
</dbReference>
<evidence type="ECO:0000313" key="12">
    <source>
        <dbReference type="Proteomes" id="UP001467690"/>
    </source>
</evidence>
<comment type="caution">
    <text evidence="11">The sequence shown here is derived from an EMBL/GenBank/DDBJ whole genome shotgun (WGS) entry which is preliminary data.</text>
</comment>